<feature type="compositionally biased region" description="Basic and acidic residues" evidence="8">
    <location>
        <begin position="1631"/>
        <end position="1645"/>
    </location>
</feature>
<evidence type="ECO:0000256" key="5">
    <source>
        <dbReference type="ARBA" id="ARBA00022840"/>
    </source>
</evidence>
<evidence type="ECO:0000256" key="2">
    <source>
        <dbReference type="ARBA" id="ARBA00022679"/>
    </source>
</evidence>
<evidence type="ECO:0000313" key="10">
    <source>
        <dbReference type="EMBL" id="KAA0186776.1"/>
    </source>
</evidence>
<evidence type="ECO:0000256" key="7">
    <source>
        <dbReference type="PROSITE-ProRule" id="PRU10141"/>
    </source>
</evidence>
<keyword evidence="11" id="KW-1185">Reference proteome</keyword>
<dbReference type="InterPro" id="IPR008271">
    <property type="entry name" value="Ser/Thr_kinase_AS"/>
</dbReference>
<dbReference type="GO" id="GO:0043484">
    <property type="term" value="P:regulation of RNA splicing"/>
    <property type="evidence" value="ECO:0007669"/>
    <property type="project" value="TreeGrafter"/>
</dbReference>
<keyword evidence="4" id="KW-0418">Kinase</keyword>
<dbReference type="PROSITE" id="PS00108">
    <property type="entry name" value="PROTEIN_KINASE_ST"/>
    <property type="match status" value="1"/>
</dbReference>
<evidence type="ECO:0000256" key="6">
    <source>
        <dbReference type="ARBA" id="ARBA00037966"/>
    </source>
</evidence>
<accession>A0A8E0RLG2</accession>
<dbReference type="Gene3D" id="1.10.510.10">
    <property type="entry name" value="Transferase(Phosphotransferase) domain 1"/>
    <property type="match status" value="2"/>
</dbReference>
<dbReference type="GO" id="GO:0005634">
    <property type="term" value="C:nucleus"/>
    <property type="evidence" value="ECO:0007669"/>
    <property type="project" value="TreeGrafter"/>
</dbReference>
<dbReference type="InterPro" id="IPR051175">
    <property type="entry name" value="CLK_kinases"/>
</dbReference>
<keyword evidence="3 7" id="KW-0547">Nucleotide-binding</keyword>
<feature type="region of interest" description="Disordered" evidence="8">
    <location>
        <begin position="103"/>
        <end position="478"/>
    </location>
</feature>
<dbReference type="Gene3D" id="3.30.200.20">
    <property type="entry name" value="Phosphorylase Kinase, domain 1"/>
    <property type="match status" value="1"/>
</dbReference>
<evidence type="ECO:0000256" key="4">
    <source>
        <dbReference type="ARBA" id="ARBA00022777"/>
    </source>
</evidence>
<dbReference type="InterPro" id="IPR011009">
    <property type="entry name" value="Kinase-like_dom_sf"/>
</dbReference>
<feature type="compositionally biased region" description="Basic and acidic residues" evidence="8">
    <location>
        <begin position="242"/>
        <end position="255"/>
    </location>
</feature>
<evidence type="ECO:0000256" key="8">
    <source>
        <dbReference type="SAM" id="MobiDB-lite"/>
    </source>
</evidence>
<evidence type="ECO:0000256" key="1">
    <source>
        <dbReference type="ARBA" id="ARBA00022527"/>
    </source>
</evidence>
<feature type="region of interest" description="Disordered" evidence="8">
    <location>
        <begin position="811"/>
        <end position="880"/>
    </location>
</feature>
<sequence length="1670" mass="183201">MCPFSTWQGRGFSPSTHRGRIKVGACGRNTRMPASSRSELPQLGSRQHRDSDLFRRQDEYFDSVRPHIMDNRRSPIEQMADRGPRRAYRTNQAGLNIRNLRAPYVPNPRKRSPLQTKRNFSRQFGPFMELRNRQRTNRNKVPDIVWEPGPKHFRRTDRSRDSESDRRRSRSLLGRSTAGLSITAKGRLRGAHSRSRESRTNSFRNCQSGADNSQRQGTGRYRSGSNSSSVRPNWSPNCSGRGRLDRSDNSKMDRTRRARLSREGTGPNPSVPGGDGQRWTEGGSGLPVRSDGNDNIKNKAGHHSLKSSRRNRVVRPTTSKLLQTRSRRDNQRCDEDVTQSEKREERLRGPIGTPSPSVIDDSRSVTRSRSSTNPASFKRESLVDSTGMISRRGGRTPLSPIASGRCPLKTKSSFQLGQKTSTPTRLPAGQPSSPTSSTCSSHPTVSNAAHPSATTYSSGLNTHPAVSQTNSPHTSVSDSPGHCQYLFAAVQDPFSSVIARQIVATASIESSNPACVSNPSHSRSVHFPNIVHSFRGTTKLTPSVGPYSPRLVVRSQRASQLVPSSVSPAAPFPIKPTCGRSTSLLNPPTQISSFRGQISPCNSAYLCEKRSSPRTRFAAEAHLLHVPVHRSTSLSISGLLSHIPPSSYLLAYQTEPYSIIHLGFSLETQSINFCGLYCSTPEQFSCLSPPHPFQDSSTGAYTDTSLLVSPVSSLSQSVYSIESIVSEPAEESDKYESLQDQTEPLIFCGGRLISAATFSYPSPPLLFTDLNFGPRELTETSSSSTPFIREPVPLTISEPLDHIVNPLNMSTSALPPRIPGQSATTTGTVVRPTAPCTGSTSDASARVRRLDSVASRESSYSPPADRKGASTRRPNKAPVGVQPDEINAALLRKLEQAALTAATTNYGIESGYLDNDVFDSGEEDQEQDDDEIVLLLAKSAARLPAQNIADTTADHLPSSSSSAYQTPTQQLLRLLTSGSHVISLKPIKAAVPSGRKLVNSVAVQTDHVPVLCQNCKGQSHPVQAKLAHVSKSQVQPRKPESIKRIVYSGVMEVLPGLIPLSRGISLRRPRSSQTTMPATSAAQTTMRFRWPADGEIVDCVETLPDAPLPVGLLPIICDTVTASSPRFIKTVARSDGPCVSQVVICGPLATGSPDIPWKSLKPVNTSTKINGVAPITPKQTAGICADQKGQANVQKANLDEESDEESDGRRLRRHLRRTQKTQEINTAMVAAAIRQNEVDGMNEVQSSLIPTATAVPENVESVMNGTAVAVVQDTLAKPSLADGTKPGQTETEPSSVRIDEVRKRAKRWIAQRKISMQENAGAPQLGSEQLTDESREGSDVVDDGDGHLIYSIGQFLLGRYEILKTLGEGTFGKVVDCKDHVQNRRIALKIIKNVDKYREAAMLEINVLNFLTERGANIDHLCVTLLDWFDYHGHICLAFDILGLSVFDFLKDNNYVGYPMEHVRHISYQLCHAVRFLHDNQLTHTDLKPENILFVDSDFISVHNRKKRRHEHMVKCSDIRLIDFGSATFDNDHHSTIVSTRHYRAPEVILDHCLCFLIQQRYCKDESQDTLDLFDLMAKMLEYDPTDRIPLSAALTHPFFLHLPSHQRLTYKPSSALELPSSARGNQNGATERRGAPVRRGDRTDGSSSASSTGSTDGGARANVSTTTTR</sequence>
<protein>
    <submittedName>
        <fullName evidence="10">CLK2</fullName>
    </submittedName>
</protein>
<comment type="similarity">
    <text evidence="6">Belongs to the protein kinase superfamily. CMGC Ser/Thr protein kinase family. Lammer subfamily.</text>
</comment>
<feature type="region of interest" description="Disordered" evidence="8">
    <location>
        <begin position="1320"/>
        <end position="1342"/>
    </location>
</feature>
<gene>
    <name evidence="10" type="ORF">FBUS_02975</name>
</gene>
<evidence type="ECO:0000256" key="3">
    <source>
        <dbReference type="ARBA" id="ARBA00022741"/>
    </source>
</evidence>
<feature type="compositionally biased region" description="Polar residues" evidence="8">
    <location>
        <begin position="447"/>
        <end position="478"/>
    </location>
</feature>
<dbReference type="Proteomes" id="UP000728185">
    <property type="component" value="Unassembled WGS sequence"/>
</dbReference>
<feature type="compositionally biased region" description="Polar residues" evidence="8">
    <location>
        <begin position="200"/>
        <end position="238"/>
    </location>
</feature>
<feature type="region of interest" description="Disordered" evidence="8">
    <location>
        <begin position="1278"/>
        <end position="1297"/>
    </location>
</feature>
<dbReference type="SMART" id="SM00220">
    <property type="entry name" value="S_TKc"/>
    <property type="match status" value="1"/>
</dbReference>
<feature type="compositionally biased region" description="Basic residues" evidence="8">
    <location>
        <begin position="299"/>
        <end position="313"/>
    </location>
</feature>
<feature type="compositionally biased region" description="Basic and acidic residues" evidence="8">
    <location>
        <begin position="326"/>
        <end position="348"/>
    </location>
</feature>
<evidence type="ECO:0000259" key="9">
    <source>
        <dbReference type="PROSITE" id="PS50011"/>
    </source>
</evidence>
<dbReference type="PROSITE" id="PS50011">
    <property type="entry name" value="PROTEIN_KINASE_DOM"/>
    <property type="match status" value="1"/>
</dbReference>
<feature type="compositionally biased region" description="Low complexity" evidence="8">
    <location>
        <begin position="431"/>
        <end position="446"/>
    </location>
</feature>
<reference evidence="10" key="1">
    <citation type="submission" date="2019-05" db="EMBL/GenBank/DDBJ databases">
        <title>Annotation for the trematode Fasciolopsis buski.</title>
        <authorList>
            <person name="Choi Y.-J."/>
        </authorList>
    </citation>
    <scope>NUCLEOTIDE SEQUENCE</scope>
    <source>
        <strain evidence="10">HT</strain>
        <tissue evidence="10">Whole worm</tissue>
    </source>
</reference>
<dbReference type="PANTHER" id="PTHR45646">
    <property type="entry name" value="SERINE/THREONINE-PROTEIN KINASE DOA-RELATED"/>
    <property type="match status" value="1"/>
</dbReference>
<feature type="region of interest" description="Disordered" evidence="8">
    <location>
        <begin position="1"/>
        <end position="52"/>
    </location>
</feature>
<dbReference type="EMBL" id="LUCM01009576">
    <property type="protein sequence ID" value="KAA0186776.1"/>
    <property type="molecule type" value="Genomic_DNA"/>
</dbReference>
<feature type="compositionally biased region" description="Basic and acidic residues" evidence="8">
    <location>
        <begin position="156"/>
        <end position="166"/>
    </location>
</feature>
<name>A0A8E0RLG2_9TREM</name>
<feature type="compositionally biased region" description="Low complexity" evidence="8">
    <location>
        <begin position="1646"/>
        <end position="1662"/>
    </location>
</feature>
<dbReference type="Pfam" id="PF00069">
    <property type="entry name" value="Pkinase"/>
    <property type="match status" value="1"/>
</dbReference>
<dbReference type="InterPro" id="IPR000719">
    <property type="entry name" value="Prot_kinase_dom"/>
</dbReference>
<dbReference type="GO" id="GO:0005524">
    <property type="term" value="F:ATP binding"/>
    <property type="evidence" value="ECO:0007669"/>
    <property type="project" value="UniProtKB-UniRule"/>
</dbReference>
<proteinExistence type="inferred from homology"/>
<feature type="compositionally biased region" description="Polar residues" evidence="8">
    <location>
        <begin position="410"/>
        <end position="424"/>
    </location>
</feature>
<feature type="domain" description="Protein kinase" evidence="9">
    <location>
        <begin position="1360"/>
        <end position="1670"/>
    </location>
</feature>
<feature type="compositionally biased region" description="Low complexity" evidence="8">
    <location>
        <begin position="171"/>
        <end position="181"/>
    </location>
</feature>
<keyword evidence="2" id="KW-0808">Transferase</keyword>
<organism evidence="10 11">
    <name type="scientific">Fasciolopsis buskii</name>
    <dbReference type="NCBI Taxonomy" id="27845"/>
    <lineage>
        <taxon>Eukaryota</taxon>
        <taxon>Metazoa</taxon>
        <taxon>Spiralia</taxon>
        <taxon>Lophotrochozoa</taxon>
        <taxon>Platyhelminthes</taxon>
        <taxon>Trematoda</taxon>
        <taxon>Digenea</taxon>
        <taxon>Plagiorchiida</taxon>
        <taxon>Echinostomata</taxon>
        <taxon>Echinostomatoidea</taxon>
        <taxon>Fasciolidae</taxon>
        <taxon>Fasciolopsis</taxon>
    </lineage>
</organism>
<keyword evidence="1" id="KW-0723">Serine/threonine-protein kinase</keyword>
<feature type="compositionally biased region" description="Polar residues" evidence="8">
    <location>
        <begin position="1"/>
        <end position="16"/>
    </location>
</feature>
<dbReference type="PANTHER" id="PTHR45646:SF11">
    <property type="entry name" value="SERINE_THREONINE-PROTEIN KINASE DOA"/>
    <property type="match status" value="1"/>
</dbReference>
<dbReference type="PROSITE" id="PS00107">
    <property type="entry name" value="PROTEIN_KINASE_ATP"/>
    <property type="match status" value="1"/>
</dbReference>
<feature type="compositionally biased region" description="Polar residues" evidence="8">
    <location>
        <begin position="113"/>
        <end position="122"/>
    </location>
</feature>
<evidence type="ECO:0000313" key="11">
    <source>
        <dbReference type="Proteomes" id="UP000728185"/>
    </source>
</evidence>
<keyword evidence="5 7" id="KW-0067">ATP-binding</keyword>
<dbReference type="OrthoDB" id="283111at2759"/>
<dbReference type="SUPFAM" id="SSF56112">
    <property type="entry name" value="Protein kinase-like (PK-like)"/>
    <property type="match status" value="1"/>
</dbReference>
<comment type="caution">
    <text evidence="10">The sequence shown here is derived from an EMBL/GenBank/DDBJ whole genome shotgun (WGS) entry which is preliminary data.</text>
</comment>
<dbReference type="GO" id="GO:0004674">
    <property type="term" value="F:protein serine/threonine kinase activity"/>
    <property type="evidence" value="ECO:0007669"/>
    <property type="project" value="UniProtKB-KW"/>
</dbReference>
<dbReference type="InterPro" id="IPR017441">
    <property type="entry name" value="Protein_kinase_ATP_BS"/>
</dbReference>
<feature type="region of interest" description="Disordered" evidence="8">
    <location>
        <begin position="1618"/>
        <end position="1670"/>
    </location>
</feature>
<feature type="binding site" evidence="7">
    <location>
        <position position="1389"/>
    </location>
    <ligand>
        <name>ATP</name>
        <dbReference type="ChEBI" id="CHEBI:30616"/>
    </ligand>
</feature>